<sequence>MTKSEAVQAYIEGVRTLAKRLPDLVEEWKDDQDPRIPDRNRYVPEDEREEFERITREGKLARRERDAAQRAKEEALGWWDE</sequence>
<protein>
    <submittedName>
        <fullName evidence="1">Uncharacterized protein</fullName>
    </submittedName>
</protein>
<gene>
    <name evidence="1" type="ORF">GCK32_008546</name>
</gene>
<dbReference type="AlphaFoldDB" id="A0AAN8FUC4"/>
<name>A0AAN8FUC4_TRICO</name>
<organism evidence="1 2">
    <name type="scientific">Trichostrongylus colubriformis</name>
    <name type="common">Black scour worm</name>
    <dbReference type="NCBI Taxonomy" id="6319"/>
    <lineage>
        <taxon>Eukaryota</taxon>
        <taxon>Metazoa</taxon>
        <taxon>Ecdysozoa</taxon>
        <taxon>Nematoda</taxon>
        <taxon>Chromadorea</taxon>
        <taxon>Rhabditida</taxon>
        <taxon>Rhabditina</taxon>
        <taxon>Rhabditomorpha</taxon>
        <taxon>Strongyloidea</taxon>
        <taxon>Trichostrongylidae</taxon>
        <taxon>Trichostrongylus</taxon>
    </lineage>
</organism>
<keyword evidence="2" id="KW-1185">Reference proteome</keyword>
<evidence type="ECO:0000313" key="2">
    <source>
        <dbReference type="Proteomes" id="UP001331761"/>
    </source>
</evidence>
<reference evidence="1 2" key="1">
    <citation type="submission" date="2019-10" db="EMBL/GenBank/DDBJ databases">
        <title>Assembly and Annotation for the nematode Trichostrongylus colubriformis.</title>
        <authorList>
            <person name="Martin J."/>
        </authorList>
    </citation>
    <scope>NUCLEOTIDE SEQUENCE [LARGE SCALE GENOMIC DNA]</scope>
    <source>
        <strain evidence="1">G859</strain>
        <tissue evidence="1">Whole worm</tissue>
    </source>
</reference>
<comment type="caution">
    <text evidence="1">The sequence shown here is derived from an EMBL/GenBank/DDBJ whole genome shotgun (WGS) entry which is preliminary data.</text>
</comment>
<evidence type="ECO:0000313" key="1">
    <source>
        <dbReference type="EMBL" id="KAK5981177.1"/>
    </source>
</evidence>
<dbReference type="Proteomes" id="UP001331761">
    <property type="component" value="Unassembled WGS sequence"/>
</dbReference>
<dbReference type="EMBL" id="WIXE01006568">
    <property type="protein sequence ID" value="KAK5981177.1"/>
    <property type="molecule type" value="Genomic_DNA"/>
</dbReference>
<proteinExistence type="predicted"/>
<accession>A0AAN8FUC4</accession>